<evidence type="ECO:0000313" key="2">
    <source>
        <dbReference type="Proteomes" id="UP000294555"/>
    </source>
</evidence>
<dbReference type="Proteomes" id="UP000294555">
    <property type="component" value="Unassembled WGS sequence"/>
</dbReference>
<gene>
    <name evidence="1" type="ORF">EZJ58_0955</name>
</gene>
<dbReference type="AlphaFoldDB" id="A0A4R1NE66"/>
<name>A0A4R1NE66_9GAMM</name>
<evidence type="ECO:0000313" key="1">
    <source>
        <dbReference type="EMBL" id="TCL02916.1"/>
    </source>
</evidence>
<keyword evidence="2" id="KW-1185">Reference proteome</keyword>
<reference evidence="1 2" key="1">
    <citation type="submission" date="2019-02" db="EMBL/GenBank/DDBJ databases">
        <title>Investigation of anaerobic lignin degradation for improved lignocellulosic biofuels.</title>
        <authorList>
            <person name="Deangelis K."/>
        </authorList>
    </citation>
    <scope>NUCLEOTIDE SEQUENCE [LARGE SCALE GENOMIC DNA]</scope>
    <source>
        <strain evidence="1 2">159R</strain>
    </source>
</reference>
<proteinExistence type="predicted"/>
<comment type="caution">
    <text evidence="1">The sequence shown here is derived from an EMBL/GenBank/DDBJ whole genome shotgun (WGS) entry which is preliminary data.</text>
</comment>
<dbReference type="EMBL" id="SJOI01000001">
    <property type="protein sequence ID" value="TCL02916.1"/>
    <property type="molecule type" value="Genomic_DNA"/>
</dbReference>
<organism evidence="1 2">
    <name type="scientific">Sodalis ligni</name>
    <dbReference type="NCBI Taxonomy" id="2697027"/>
    <lineage>
        <taxon>Bacteria</taxon>
        <taxon>Pseudomonadati</taxon>
        <taxon>Pseudomonadota</taxon>
        <taxon>Gammaproteobacteria</taxon>
        <taxon>Enterobacterales</taxon>
        <taxon>Bruguierivoracaceae</taxon>
        <taxon>Sodalis</taxon>
    </lineage>
</organism>
<accession>A0A4R1NE66</accession>
<protein>
    <submittedName>
        <fullName evidence="1">Uncharacterized protein</fullName>
    </submittedName>
</protein>
<sequence length="33" mass="3609">MIIVIIIIKIIILKHSHNICLFLLPALPSEAAG</sequence>